<feature type="region of interest" description="Disordered" evidence="1">
    <location>
        <begin position="99"/>
        <end position="128"/>
    </location>
</feature>
<protein>
    <recommendedName>
        <fullName evidence="2">RRXRR domain-containing protein</fullName>
    </recommendedName>
</protein>
<dbReference type="EMBL" id="PXYW01000059">
    <property type="protein sequence ID" value="PSR31636.1"/>
    <property type="molecule type" value="Genomic_DNA"/>
</dbReference>
<organism evidence="3 4">
    <name type="scientific">Sulfobacillus benefaciens</name>
    <dbReference type="NCBI Taxonomy" id="453960"/>
    <lineage>
        <taxon>Bacteria</taxon>
        <taxon>Bacillati</taxon>
        <taxon>Bacillota</taxon>
        <taxon>Clostridia</taxon>
        <taxon>Eubacteriales</taxon>
        <taxon>Clostridiales Family XVII. Incertae Sedis</taxon>
        <taxon>Sulfobacillus</taxon>
    </lineage>
</organism>
<gene>
    <name evidence="3" type="ORF">C7B46_16525</name>
</gene>
<dbReference type="InterPro" id="IPR025938">
    <property type="entry name" value="RRXRR_dom"/>
</dbReference>
<evidence type="ECO:0000259" key="2">
    <source>
        <dbReference type="Pfam" id="PF14239"/>
    </source>
</evidence>
<evidence type="ECO:0000313" key="4">
    <source>
        <dbReference type="Proteomes" id="UP000242972"/>
    </source>
</evidence>
<feature type="compositionally biased region" description="Basic residues" evidence="1">
    <location>
        <begin position="99"/>
        <end position="120"/>
    </location>
</feature>
<dbReference type="Proteomes" id="UP000242972">
    <property type="component" value="Unassembled WGS sequence"/>
</dbReference>
<evidence type="ECO:0000256" key="1">
    <source>
        <dbReference type="SAM" id="MobiDB-lite"/>
    </source>
</evidence>
<dbReference type="Pfam" id="PF14239">
    <property type="entry name" value="RRXRR"/>
    <property type="match status" value="1"/>
</dbReference>
<evidence type="ECO:0000313" key="3">
    <source>
        <dbReference type="EMBL" id="PSR31636.1"/>
    </source>
</evidence>
<sequence>MAQKFVPVLAHDGHPLMPTIPSRARRWIKTGKATPFWSHGLFCVRLTVAPSHTQTQAIATGIDPGSKREGYTVKSTAHTYLNIQAEAVTHVKKAVKTRYTMRHHRRYRQTPCRKHRKNRQRGGLPPSTKARWQWKLRIARWLMQIFPITVFVVEDVTASTRPGKRRWNRNFSPLEVGKHWFYAQLALLAPVLRQSGWETQQQRDALGVKKTSRKLAEVFAAHAVDSWTMAYQVVGGSPIPENTTLFCIAPIRLHRRQLHRLEPKKGDHGIRRPYGSTRGQGFKRGSLVQHPQWGVVYVGGTMGGQISLHRVSDGHRLTQNACPADCRFLTYNAWKSHWAEARGTKS</sequence>
<comment type="caution">
    <text evidence="3">The sequence shown here is derived from an EMBL/GenBank/DDBJ whole genome shotgun (WGS) entry which is preliminary data.</text>
</comment>
<feature type="domain" description="RRXRR" evidence="2">
    <location>
        <begin position="6"/>
        <end position="158"/>
    </location>
</feature>
<reference evidence="3 4" key="1">
    <citation type="journal article" date="2014" name="BMC Genomics">
        <title>Comparison of environmental and isolate Sulfobacillus genomes reveals diverse carbon, sulfur, nitrogen, and hydrogen metabolisms.</title>
        <authorList>
            <person name="Justice N.B."/>
            <person name="Norman A."/>
            <person name="Brown C.T."/>
            <person name="Singh A."/>
            <person name="Thomas B.C."/>
            <person name="Banfield J.F."/>
        </authorList>
    </citation>
    <scope>NUCLEOTIDE SEQUENCE [LARGE SCALE GENOMIC DNA]</scope>
    <source>
        <strain evidence="3">AMDSBA4</strain>
    </source>
</reference>
<dbReference type="AlphaFoldDB" id="A0A2T2XB10"/>
<name>A0A2T2XB10_9FIRM</name>
<accession>A0A2T2XB10</accession>
<proteinExistence type="predicted"/>